<evidence type="ECO:0000256" key="2">
    <source>
        <dbReference type="ARBA" id="ARBA00022771"/>
    </source>
</evidence>
<dbReference type="Gene3D" id="2.170.270.10">
    <property type="entry name" value="SET domain"/>
    <property type="match status" value="1"/>
</dbReference>
<feature type="compositionally biased region" description="Basic and acidic residues" evidence="5">
    <location>
        <begin position="919"/>
        <end position="943"/>
    </location>
</feature>
<feature type="compositionally biased region" description="Basic and acidic residues" evidence="5">
    <location>
        <begin position="1078"/>
        <end position="1096"/>
    </location>
</feature>
<keyword evidence="2" id="KW-0863">Zinc-finger</keyword>
<feature type="compositionally biased region" description="Basic and acidic residues" evidence="5">
    <location>
        <begin position="534"/>
        <end position="544"/>
    </location>
</feature>
<keyword evidence="4" id="KW-0156">Chromatin regulator</keyword>
<evidence type="ECO:0000259" key="7">
    <source>
        <dbReference type="SMART" id="SM00317"/>
    </source>
</evidence>
<feature type="compositionally biased region" description="Low complexity" evidence="5">
    <location>
        <begin position="1206"/>
        <end position="1225"/>
    </location>
</feature>
<feature type="compositionally biased region" description="Polar residues" evidence="5">
    <location>
        <begin position="1100"/>
        <end position="1112"/>
    </location>
</feature>
<evidence type="ECO:0000256" key="4">
    <source>
        <dbReference type="ARBA" id="ARBA00022853"/>
    </source>
</evidence>
<dbReference type="GO" id="GO:0008270">
    <property type="term" value="F:zinc ion binding"/>
    <property type="evidence" value="ECO:0007669"/>
    <property type="project" value="UniProtKB-KW"/>
</dbReference>
<feature type="compositionally biased region" description="Pro residues" evidence="5">
    <location>
        <begin position="736"/>
        <end position="747"/>
    </location>
</feature>
<evidence type="ECO:0000259" key="6">
    <source>
        <dbReference type="SMART" id="SM00249"/>
    </source>
</evidence>
<dbReference type="InterPro" id="IPR011011">
    <property type="entry name" value="Znf_FYVE_PHD"/>
</dbReference>
<feature type="compositionally biased region" description="Polar residues" evidence="5">
    <location>
        <begin position="475"/>
        <end position="489"/>
    </location>
</feature>
<proteinExistence type="predicted"/>
<feature type="compositionally biased region" description="Polar residues" evidence="5">
    <location>
        <begin position="1173"/>
        <end position="1190"/>
    </location>
</feature>
<dbReference type="InterPro" id="IPR046341">
    <property type="entry name" value="SET_dom_sf"/>
</dbReference>
<feature type="domain" description="SET" evidence="7">
    <location>
        <begin position="249"/>
        <end position="394"/>
    </location>
</feature>
<organism evidence="8 9">
    <name type="scientific">Daedalea quercina L-15889</name>
    <dbReference type="NCBI Taxonomy" id="1314783"/>
    <lineage>
        <taxon>Eukaryota</taxon>
        <taxon>Fungi</taxon>
        <taxon>Dikarya</taxon>
        <taxon>Basidiomycota</taxon>
        <taxon>Agaricomycotina</taxon>
        <taxon>Agaricomycetes</taxon>
        <taxon>Polyporales</taxon>
        <taxon>Fomitopsis</taxon>
    </lineage>
</organism>
<name>A0A165PNV3_9APHY</name>
<dbReference type="AlphaFoldDB" id="A0A165PNV3"/>
<dbReference type="STRING" id="1314783.A0A165PNV3"/>
<dbReference type="GO" id="GO:0034967">
    <property type="term" value="C:Set3 complex"/>
    <property type="evidence" value="ECO:0007669"/>
    <property type="project" value="TreeGrafter"/>
</dbReference>
<feature type="compositionally biased region" description="Polar residues" evidence="5">
    <location>
        <begin position="867"/>
        <end position="878"/>
    </location>
</feature>
<protein>
    <recommendedName>
        <fullName evidence="10">PHD-type domain-containing protein</fullName>
    </recommendedName>
</protein>
<dbReference type="SMART" id="SM00249">
    <property type="entry name" value="PHD"/>
    <property type="match status" value="1"/>
</dbReference>
<gene>
    <name evidence="8" type="ORF">DAEQUDRAFT_692349</name>
</gene>
<dbReference type="InterPro" id="IPR001214">
    <property type="entry name" value="SET_dom"/>
</dbReference>
<dbReference type="GO" id="GO:0006325">
    <property type="term" value="P:chromatin organization"/>
    <property type="evidence" value="ECO:0007669"/>
    <property type="project" value="UniProtKB-KW"/>
</dbReference>
<feature type="region of interest" description="Disordered" evidence="5">
    <location>
        <begin position="24"/>
        <end position="50"/>
    </location>
</feature>
<feature type="compositionally biased region" description="Basic and acidic residues" evidence="5">
    <location>
        <begin position="1021"/>
        <end position="1043"/>
    </location>
</feature>
<feature type="compositionally biased region" description="Pro residues" evidence="5">
    <location>
        <begin position="1144"/>
        <end position="1162"/>
    </location>
</feature>
<evidence type="ECO:0000256" key="3">
    <source>
        <dbReference type="ARBA" id="ARBA00022833"/>
    </source>
</evidence>
<feature type="compositionally biased region" description="Polar residues" evidence="5">
    <location>
        <begin position="688"/>
        <end position="705"/>
    </location>
</feature>
<feature type="region of interest" description="Disordered" evidence="5">
    <location>
        <begin position="514"/>
        <end position="569"/>
    </location>
</feature>
<dbReference type="SUPFAM" id="SSF57903">
    <property type="entry name" value="FYVE/PHD zinc finger"/>
    <property type="match status" value="1"/>
</dbReference>
<feature type="region of interest" description="Disordered" evidence="5">
    <location>
        <begin position="718"/>
        <end position="1255"/>
    </location>
</feature>
<feature type="region of interest" description="Disordered" evidence="5">
    <location>
        <begin position="109"/>
        <end position="167"/>
    </location>
</feature>
<feature type="compositionally biased region" description="Pro residues" evidence="5">
    <location>
        <begin position="457"/>
        <end position="467"/>
    </location>
</feature>
<dbReference type="Gene3D" id="3.30.40.10">
    <property type="entry name" value="Zinc/RING finger domain, C3HC4 (zinc finger)"/>
    <property type="match status" value="1"/>
</dbReference>
<reference evidence="8 9" key="1">
    <citation type="journal article" date="2016" name="Mol. Biol. Evol.">
        <title>Comparative Genomics of Early-Diverging Mushroom-Forming Fungi Provides Insights into the Origins of Lignocellulose Decay Capabilities.</title>
        <authorList>
            <person name="Nagy L.G."/>
            <person name="Riley R."/>
            <person name="Tritt A."/>
            <person name="Adam C."/>
            <person name="Daum C."/>
            <person name="Floudas D."/>
            <person name="Sun H."/>
            <person name="Yadav J.S."/>
            <person name="Pangilinan J."/>
            <person name="Larsson K.H."/>
            <person name="Matsuura K."/>
            <person name="Barry K."/>
            <person name="Labutti K."/>
            <person name="Kuo R."/>
            <person name="Ohm R.A."/>
            <person name="Bhattacharya S.S."/>
            <person name="Shirouzu T."/>
            <person name="Yoshinaga Y."/>
            <person name="Martin F.M."/>
            <person name="Grigoriev I.V."/>
            <person name="Hibbett D.S."/>
        </authorList>
    </citation>
    <scope>NUCLEOTIDE SEQUENCE [LARGE SCALE GENOMIC DNA]</scope>
    <source>
        <strain evidence="8 9">L-15889</strain>
    </source>
</reference>
<evidence type="ECO:0000256" key="1">
    <source>
        <dbReference type="ARBA" id="ARBA00022723"/>
    </source>
</evidence>
<keyword evidence="9" id="KW-1185">Reference proteome</keyword>
<evidence type="ECO:0000313" key="8">
    <source>
        <dbReference type="EMBL" id="KZT68445.1"/>
    </source>
</evidence>
<keyword evidence="1" id="KW-0479">Metal-binding</keyword>
<feature type="domain" description="Zinc finger PHD-type" evidence="6">
    <location>
        <begin position="54"/>
        <end position="98"/>
    </location>
</feature>
<feature type="compositionally biased region" description="Basic and acidic residues" evidence="5">
    <location>
        <begin position="1123"/>
        <end position="1140"/>
    </location>
</feature>
<dbReference type="SUPFAM" id="SSF82199">
    <property type="entry name" value="SET domain"/>
    <property type="match status" value="1"/>
</dbReference>
<feature type="region of interest" description="Disordered" evidence="5">
    <location>
        <begin position="643"/>
        <end position="705"/>
    </location>
</feature>
<feature type="compositionally biased region" description="Basic and acidic residues" evidence="5">
    <location>
        <begin position="1226"/>
        <end position="1239"/>
    </location>
</feature>
<evidence type="ECO:0000256" key="5">
    <source>
        <dbReference type="SAM" id="MobiDB-lite"/>
    </source>
</evidence>
<dbReference type="InterPro" id="IPR001965">
    <property type="entry name" value="Znf_PHD"/>
</dbReference>
<feature type="region of interest" description="Disordered" evidence="5">
    <location>
        <begin position="454"/>
        <end position="492"/>
    </location>
</feature>
<dbReference type="Pfam" id="PF20826">
    <property type="entry name" value="PHD_5"/>
    <property type="match status" value="1"/>
</dbReference>
<dbReference type="PANTHER" id="PTHR46462:SF3">
    <property type="entry name" value="UPSET, ISOFORM A"/>
    <property type="match status" value="1"/>
</dbReference>
<sequence length="1255" mass="135136">MGNDATEAALGLLGLTSATFNTVPTVPLKRKQSPPSSSRHQQTVSPSAGSDTISCICGFTYDDGFSIGCDICSRWCHAACFGIVETEVPEEWQCWVCSPRPVDKERAVRVQKARQRTALTHEAEKQRRRTSPGVDRKGRKTSGSSADGGGHAKRKRRASTVAAPSHEDELVDIDEPWTLSYVHINQDIVPHDETRDRLRRVASQWRGVTALKPNASEPTTPAILEPGDFQSSPLINLHPLPSSSFLSSISANLDPSVRPPSYAAHTARAIPSSGMITPYTSTITPSTVYLADPLNAYAHLSMPKPFVHLIGPPLDVALDSRATGNLGRFVRSGCRPNAVLRPVLCPRGKARATAPTSHLDDDDRETLTFGVFALRDLKAHEEVILGWEWDDGSVIHQLPALIDSPHIFPPHELQHLRQQLISMLHALSSTFTTCACGSRTRDCALARIAEFVDSQIPPTPSPSPPTPFATDSELWGSTSERSRLRTGSSEGFLKKRTNLGPLVGIERGFRTRERVPWSGGMGGVEMVPASPTSHDSKSPVDDSHPPVCATSELSQTAKQSKDRKGKAKATELDYVEWDANMVSAPDMDDDNPPVPAEASLPPKLRKRWIRHASESLRATHPDVSDEPHIGVIGHPGTEAHIQESDDKTDELMQVDEPPVDPAAAAMPPPPLPPRLAALSPRTPPSIALPSTFSTPGSSDTLSPSTRFANLSLLSPVIHGPSPYFAANAARRHSTSPTPPPAVSPPAQLPDHPSEQDATGKEPGNISPPVISRRSLSLPQVVTSVAEEVESHPPLQEPTPVESLSPPAAERPLSPSTSVTPEKRNMGLSSHSIAQDRLPAEEPVSSVPMDISTDQPERSDTPQLHDVTMSSATVPSISITEERTDPPPEPMAPLAEEPVQAKRSPSPPPRPSSPSKVKMSLKDFALRKKKQREQEASKVQERRSSVAPSDQGSSLPTTPVGQPATLVESPGIRTTSLVPASESLAPGISTAPSLGEAMASPPVTAPGNKPLMESGPSASGSAEERLDRARDAPAHETHGLKLEVMEPSVLPDAPMSNGYHSAPSTRPVEPSTHTTQPKTDAEPVVKARDVAKNERPRAPFNGTTRGFSPQEGNSRVPKSGTRSPRREHTHAGTGDASHEDGEIISPPPKSLPLPPRSNSPPTHPRSFYSPRGPASSTSRRPFRHQTLQNTLLPDRHLPNAPRALRDFSFSSPSSRPLGGPSLPRGPSADRDRVEWERERAWAPSSRGRGRGGNWNR</sequence>
<feature type="compositionally biased region" description="Polar residues" evidence="5">
    <location>
        <begin position="33"/>
        <end position="50"/>
    </location>
</feature>
<feature type="compositionally biased region" description="Polar residues" evidence="5">
    <location>
        <begin position="773"/>
        <end position="782"/>
    </location>
</feature>
<dbReference type="PANTHER" id="PTHR46462">
    <property type="entry name" value="UPSET, ISOFORM A"/>
    <property type="match status" value="1"/>
</dbReference>
<feature type="compositionally biased region" description="Polar residues" evidence="5">
    <location>
        <begin position="945"/>
        <end position="959"/>
    </location>
</feature>
<dbReference type="GO" id="GO:0070210">
    <property type="term" value="C:Rpd3L-Expanded complex"/>
    <property type="evidence" value="ECO:0007669"/>
    <property type="project" value="TreeGrafter"/>
</dbReference>
<dbReference type="EMBL" id="KV429066">
    <property type="protein sequence ID" value="KZT68445.1"/>
    <property type="molecule type" value="Genomic_DNA"/>
</dbReference>
<dbReference type="GO" id="GO:0006355">
    <property type="term" value="P:regulation of DNA-templated transcription"/>
    <property type="evidence" value="ECO:0007669"/>
    <property type="project" value="TreeGrafter"/>
</dbReference>
<keyword evidence="3" id="KW-0862">Zinc</keyword>
<accession>A0A165PNV3</accession>
<dbReference type="Proteomes" id="UP000076727">
    <property type="component" value="Unassembled WGS sequence"/>
</dbReference>
<evidence type="ECO:0000313" key="9">
    <source>
        <dbReference type="Proteomes" id="UP000076727"/>
    </source>
</evidence>
<dbReference type="SMART" id="SM00317">
    <property type="entry name" value="SET"/>
    <property type="match status" value="1"/>
</dbReference>
<dbReference type="InterPro" id="IPR013083">
    <property type="entry name" value="Znf_RING/FYVE/PHD"/>
</dbReference>
<dbReference type="OrthoDB" id="79252at2759"/>
<evidence type="ECO:0008006" key="10">
    <source>
        <dbReference type="Google" id="ProtNLM"/>
    </source>
</evidence>